<name>A0A5B8CEU4_SPHSA</name>
<dbReference type="InterPro" id="IPR001509">
    <property type="entry name" value="Epimerase_deHydtase"/>
</dbReference>
<dbReference type="RefSeq" id="WP_140042519.1">
    <property type="nucleotide sequence ID" value="NZ_CP041016.1"/>
</dbReference>
<dbReference type="SUPFAM" id="SSF51735">
    <property type="entry name" value="NAD(P)-binding Rossmann-fold domains"/>
    <property type="match status" value="1"/>
</dbReference>
<dbReference type="InterPro" id="IPR036291">
    <property type="entry name" value="NAD(P)-bd_dom_sf"/>
</dbReference>
<gene>
    <name evidence="2" type="ORF">FIL70_13450</name>
</gene>
<reference evidence="2 3" key="1">
    <citation type="submission" date="2019-06" db="EMBL/GenBank/DDBJ databases">
        <title>Genome organization and adaptive potential of archetypical organophosphate degarding Sphingobium fuliginis ATCC 27551.</title>
        <authorList>
            <person name="Sarwar A."/>
            <person name="Parthasarathy S."/>
            <person name="Singh C."/>
            <person name="Siddavattam D."/>
        </authorList>
    </citation>
    <scope>NUCLEOTIDE SEQUENCE [LARGE SCALE GENOMIC DNA]</scope>
    <source>
        <strain evidence="2 3">ATCC 27551</strain>
    </source>
</reference>
<dbReference type="KEGG" id="sufl:FIL70_13450"/>
<accession>A0A5B8CEU4</accession>
<protein>
    <submittedName>
        <fullName evidence="2">NAD(P)-dependent oxidoreductase</fullName>
    </submittedName>
</protein>
<dbReference type="Pfam" id="PF01370">
    <property type="entry name" value="Epimerase"/>
    <property type="match status" value="1"/>
</dbReference>
<evidence type="ECO:0000313" key="3">
    <source>
        <dbReference type="Proteomes" id="UP000311469"/>
    </source>
</evidence>
<dbReference type="EMBL" id="CP041016">
    <property type="protein sequence ID" value="QDC38078.1"/>
    <property type="molecule type" value="Genomic_DNA"/>
</dbReference>
<proteinExistence type="predicted"/>
<sequence length="311" mass="33424">MTSSHGPKILVTGAGGYIGGPTVSALVASGYHVHVMGRTDPDIAGTTFHRVDLLREVDLRARIEETGASSLLHLAWSVTPGKFWTDLANCDWVAASLRLFRAFTEAGGRRIVAVGSCAEYDWSAASRMTEDISPICPGTLYGKAKAALWNLLEAIGQQEGLSVAWARLFFLYGPGEPRGKLVSDATNTLLAGQRFATTPGLQRRDFIHVEDAGAALAALLLSPVTGAVNIASGQSIAVRELLDHVAKAAQADGLIDFGARSLATGEPMELVADIDKLREEVGFTPRMSLIEGVVRTVEWWRNNALTRREEK</sequence>
<evidence type="ECO:0000259" key="1">
    <source>
        <dbReference type="Pfam" id="PF01370"/>
    </source>
</evidence>
<feature type="domain" description="NAD-dependent epimerase/dehydratase" evidence="1">
    <location>
        <begin position="9"/>
        <end position="230"/>
    </location>
</feature>
<evidence type="ECO:0000313" key="2">
    <source>
        <dbReference type="EMBL" id="QDC38078.1"/>
    </source>
</evidence>
<dbReference type="Proteomes" id="UP000311469">
    <property type="component" value="Chromosome cSF1"/>
</dbReference>
<dbReference type="PANTHER" id="PTHR43245:SF13">
    <property type="entry name" value="UDP-D-APIOSE_UDP-D-XYLOSE SYNTHASE 2"/>
    <property type="match status" value="1"/>
</dbReference>
<dbReference type="InterPro" id="IPR050177">
    <property type="entry name" value="Lipid_A_modif_metabolic_enz"/>
</dbReference>
<dbReference type="PANTHER" id="PTHR43245">
    <property type="entry name" value="BIFUNCTIONAL POLYMYXIN RESISTANCE PROTEIN ARNA"/>
    <property type="match status" value="1"/>
</dbReference>
<dbReference type="AlphaFoldDB" id="A0A5B8CEU4"/>
<organism evidence="2 3">
    <name type="scientific">Sphingobium fuliginis ATCC 27551</name>
    <dbReference type="NCBI Taxonomy" id="1208342"/>
    <lineage>
        <taxon>Bacteria</taxon>
        <taxon>Pseudomonadati</taxon>
        <taxon>Pseudomonadota</taxon>
        <taxon>Alphaproteobacteria</taxon>
        <taxon>Sphingomonadales</taxon>
        <taxon>Sphingomonadaceae</taxon>
        <taxon>Sphingobium</taxon>
    </lineage>
</organism>
<dbReference type="Gene3D" id="3.40.50.720">
    <property type="entry name" value="NAD(P)-binding Rossmann-like Domain"/>
    <property type="match status" value="1"/>
</dbReference>